<evidence type="ECO:0000256" key="7">
    <source>
        <dbReference type="SAM" id="Phobius"/>
    </source>
</evidence>
<keyword evidence="10" id="KW-1185">Reference proteome</keyword>
<evidence type="ECO:0000256" key="1">
    <source>
        <dbReference type="ARBA" id="ARBA00004651"/>
    </source>
</evidence>
<keyword evidence="4 7" id="KW-0812">Transmembrane</keyword>
<organism evidence="9 10">
    <name type="scientific">Lutispora thermophila DSM 19022</name>
    <dbReference type="NCBI Taxonomy" id="1122184"/>
    <lineage>
        <taxon>Bacteria</taxon>
        <taxon>Bacillati</taxon>
        <taxon>Bacillota</taxon>
        <taxon>Clostridia</taxon>
        <taxon>Lutisporales</taxon>
        <taxon>Lutisporaceae</taxon>
        <taxon>Lutispora</taxon>
    </lineage>
</organism>
<feature type="transmembrane region" description="Helical" evidence="7">
    <location>
        <begin position="174"/>
        <end position="193"/>
    </location>
</feature>
<evidence type="ECO:0000313" key="10">
    <source>
        <dbReference type="Proteomes" id="UP000184442"/>
    </source>
</evidence>
<feature type="transmembrane region" description="Helical" evidence="7">
    <location>
        <begin position="120"/>
        <end position="137"/>
    </location>
</feature>
<keyword evidence="6 7" id="KW-0472">Membrane</keyword>
<gene>
    <name evidence="9" type="ORF">SAMN02745176_00354</name>
</gene>
<comment type="similarity">
    <text evidence="2">Belongs to the EamA transporter family.</text>
</comment>
<feature type="transmembrane region" description="Helical" evidence="7">
    <location>
        <begin position="65"/>
        <end position="88"/>
    </location>
</feature>
<dbReference type="GO" id="GO:0005886">
    <property type="term" value="C:plasma membrane"/>
    <property type="evidence" value="ECO:0007669"/>
    <property type="project" value="UniProtKB-SubCell"/>
</dbReference>
<feature type="domain" description="EamA" evidence="8">
    <location>
        <begin position="6"/>
        <end position="136"/>
    </location>
</feature>
<feature type="transmembrane region" description="Helical" evidence="7">
    <location>
        <begin position="143"/>
        <end position="167"/>
    </location>
</feature>
<dbReference type="AlphaFoldDB" id="A0A1M6BA37"/>
<dbReference type="EMBL" id="FQZS01000003">
    <property type="protein sequence ID" value="SHI45601.1"/>
    <property type="molecule type" value="Genomic_DNA"/>
</dbReference>
<dbReference type="InterPro" id="IPR000620">
    <property type="entry name" value="EamA_dom"/>
</dbReference>
<dbReference type="InterPro" id="IPR037185">
    <property type="entry name" value="EmrE-like"/>
</dbReference>
<feature type="transmembrane region" description="Helical" evidence="7">
    <location>
        <begin position="205"/>
        <end position="224"/>
    </location>
</feature>
<evidence type="ECO:0000259" key="8">
    <source>
        <dbReference type="Pfam" id="PF00892"/>
    </source>
</evidence>
<dbReference type="STRING" id="1122184.SAMN02745176_00354"/>
<dbReference type="Gene3D" id="1.10.3730.20">
    <property type="match status" value="1"/>
</dbReference>
<accession>A0A1M6BA37</accession>
<keyword evidence="5 7" id="KW-1133">Transmembrane helix</keyword>
<dbReference type="Pfam" id="PF00892">
    <property type="entry name" value="EamA"/>
    <property type="match status" value="2"/>
</dbReference>
<dbReference type="InterPro" id="IPR051258">
    <property type="entry name" value="Diverse_Substrate_Transporter"/>
</dbReference>
<keyword evidence="3" id="KW-1003">Cell membrane</keyword>
<dbReference type="RefSeq" id="WP_073023853.1">
    <property type="nucleotide sequence ID" value="NZ_FQZS01000003.1"/>
</dbReference>
<evidence type="ECO:0000256" key="3">
    <source>
        <dbReference type="ARBA" id="ARBA00022475"/>
    </source>
</evidence>
<reference evidence="9 10" key="1">
    <citation type="submission" date="2016-11" db="EMBL/GenBank/DDBJ databases">
        <authorList>
            <person name="Jaros S."/>
            <person name="Januszkiewicz K."/>
            <person name="Wedrychowicz H."/>
        </authorList>
    </citation>
    <scope>NUCLEOTIDE SEQUENCE [LARGE SCALE GENOMIC DNA]</scope>
    <source>
        <strain evidence="9 10">DSM 19022</strain>
    </source>
</reference>
<dbReference type="PANTHER" id="PTHR42920:SF5">
    <property type="entry name" value="EAMA DOMAIN-CONTAINING PROTEIN"/>
    <property type="match status" value="1"/>
</dbReference>
<dbReference type="PANTHER" id="PTHR42920">
    <property type="entry name" value="OS03G0707200 PROTEIN-RELATED"/>
    <property type="match status" value="1"/>
</dbReference>
<feature type="transmembrane region" description="Helical" evidence="7">
    <location>
        <begin position="35"/>
        <end position="53"/>
    </location>
</feature>
<dbReference type="OrthoDB" id="9804865at2"/>
<feature type="transmembrane region" description="Helical" evidence="7">
    <location>
        <begin position="9"/>
        <end position="29"/>
    </location>
</feature>
<proteinExistence type="inferred from homology"/>
<comment type="subcellular location">
    <subcellularLocation>
        <location evidence="1">Cell membrane</location>
        <topology evidence="1">Multi-pass membrane protein</topology>
    </subcellularLocation>
</comment>
<dbReference type="Proteomes" id="UP000184442">
    <property type="component" value="Unassembled WGS sequence"/>
</dbReference>
<evidence type="ECO:0000256" key="4">
    <source>
        <dbReference type="ARBA" id="ARBA00022692"/>
    </source>
</evidence>
<evidence type="ECO:0000313" key="9">
    <source>
        <dbReference type="EMBL" id="SHI45601.1"/>
    </source>
</evidence>
<evidence type="ECO:0000256" key="5">
    <source>
        <dbReference type="ARBA" id="ARBA00022989"/>
    </source>
</evidence>
<sequence>MKKQMKADLMLLLITVFWGASYMLTKLGLGNLQPFNLTALRFIIAFVLSAVVFHKQVFSADKKTIKYSLILGMLLVGMFISMTYGLQYTTASNAGFLISLSVVLIPIISYLFLKQNIEKRIILSICLVVIGIALLTLDTQFRINVGDLLCILCALFCAVHVVVLGIYTKEVDSVALGILQLGFAGFFCIIISVLTENMKFPDTPISWLSVLMLSIFCTAVGYIVQSTAQQYTTAIHTGLILSLEPVFSAILSNIFLNETLAPRGYAGAFLMLISVLNAELDLKSVFQRKAKERSMLP</sequence>
<evidence type="ECO:0000256" key="2">
    <source>
        <dbReference type="ARBA" id="ARBA00007362"/>
    </source>
</evidence>
<feature type="transmembrane region" description="Helical" evidence="7">
    <location>
        <begin position="94"/>
        <end position="113"/>
    </location>
</feature>
<evidence type="ECO:0000256" key="6">
    <source>
        <dbReference type="ARBA" id="ARBA00023136"/>
    </source>
</evidence>
<feature type="domain" description="EamA" evidence="8">
    <location>
        <begin position="145"/>
        <end position="276"/>
    </location>
</feature>
<dbReference type="SUPFAM" id="SSF103481">
    <property type="entry name" value="Multidrug resistance efflux transporter EmrE"/>
    <property type="match status" value="2"/>
</dbReference>
<name>A0A1M6BA37_9FIRM</name>
<protein>
    <submittedName>
        <fullName evidence="9">Permease of the drug/metabolite transporter (DMT) superfamily</fullName>
    </submittedName>
</protein>